<evidence type="ECO:0000313" key="2">
    <source>
        <dbReference type="Proteomes" id="UP001194696"/>
    </source>
</evidence>
<proteinExistence type="predicted"/>
<protein>
    <submittedName>
        <fullName evidence="1">Uncharacterized protein</fullName>
    </submittedName>
</protein>
<reference evidence="1 2" key="1">
    <citation type="journal article" date="2020" name="Fungal Divers.">
        <title>Resolving the Mortierellaceae phylogeny through synthesis of multi-gene phylogenetics and phylogenomics.</title>
        <authorList>
            <person name="Vandepol N."/>
            <person name="Liber J."/>
            <person name="Desiro A."/>
            <person name="Na H."/>
            <person name="Kennedy M."/>
            <person name="Barry K."/>
            <person name="Grigoriev I.V."/>
            <person name="Miller A.N."/>
            <person name="O'Donnell K."/>
            <person name="Stajich J.E."/>
            <person name="Bonito G."/>
        </authorList>
    </citation>
    <scope>NUCLEOTIDE SEQUENCE [LARGE SCALE GENOMIC DNA]</scope>
    <source>
        <strain evidence="1 2">AD045</strain>
    </source>
</reference>
<gene>
    <name evidence="1" type="ORF">BGZ96_001946</name>
</gene>
<keyword evidence="2" id="KW-1185">Reference proteome</keyword>
<organism evidence="1 2">
    <name type="scientific">Linnemannia gamsii</name>
    <dbReference type="NCBI Taxonomy" id="64522"/>
    <lineage>
        <taxon>Eukaryota</taxon>
        <taxon>Fungi</taxon>
        <taxon>Fungi incertae sedis</taxon>
        <taxon>Mucoromycota</taxon>
        <taxon>Mortierellomycotina</taxon>
        <taxon>Mortierellomycetes</taxon>
        <taxon>Mortierellales</taxon>
        <taxon>Mortierellaceae</taxon>
        <taxon>Linnemannia</taxon>
    </lineage>
</organism>
<dbReference type="Proteomes" id="UP001194696">
    <property type="component" value="Unassembled WGS sequence"/>
</dbReference>
<name>A0ABQ7JLM8_9FUNG</name>
<sequence>MKQSTGRIVNRVCLQIQYALTLANFYMAPHIVKFVTPQNKVRTRCDEVNLIKLLKLCDTVDGNLAFFAHEKCIKVAVAAYHRLTRRKYNATGIEEIASP</sequence>
<evidence type="ECO:0000313" key="1">
    <source>
        <dbReference type="EMBL" id="KAG0279486.1"/>
    </source>
</evidence>
<dbReference type="EMBL" id="JAAAIM010001347">
    <property type="protein sequence ID" value="KAG0279486.1"/>
    <property type="molecule type" value="Genomic_DNA"/>
</dbReference>
<accession>A0ABQ7JLM8</accession>
<comment type="caution">
    <text evidence="1">The sequence shown here is derived from an EMBL/GenBank/DDBJ whole genome shotgun (WGS) entry which is preliminary data.</text>
</comment>